<evidence type="ECO:0000256" key="7">
    <source>
        <dbReference type="ARBA" id="ARBA00023237"/>
    </source>
</evidence>
<keyword evidence="6" id="KW-0472">Membrane</keyword>
<dbReference type="STRING" id="1408281.Epro_0980"/>
<dbReference type="Gene3D" id="1.20.1600.10">
    <property type="entry name" value="Outer membrane efflux proteins (OEP)"/>
    <property type="match status" value="1"/>
</dbReference>
<evidence type="ECO:0000313" key="11">
    <source>
        <dbReference type="Proteomes" id="UP000035337"/>
    </source>
</evidence>
<dbReference type="SUPFAM" id="SSF56954">
    <property type="entry name" value="Outer membrane efflux proteins (OEP)"/>
    <property type="match status" value="1"/>
</dbReference>
<evidence type="ECO:0000256" key="3">
    <source>
        <dbReference type="ARBA" id="ARBA00022448"/>
    </source>
</evidence>
<evidence type="ECO:0000313" key="10">
    <source>
        <dbReference type="EMBL" id="AKL98359.1"/>
    </source>
</evidence>
<evidence type="ECO:0000256" key="9">
    <source>
        <dbReference type="SAM" id="SignalP"/>
    </source>
</evidence>
<dbReference type="GO" id="GO:0015288">
    <property type="term" value="F:porin activity"/>
    <property type="evidence" value="ECO:0007669"/>
    <property type="project" value="TreeGrafter"/>
</dbReference>
<dbReference type="Pfam" id="PF02321">
    <property type="entry name" value="OEP"/>
    <property type="match status" value="2"/>
</dbReference>
<accession>A0A0G3WLH9</accession>
<protein>
    <recommendedName>
        <fullName evidence="12">Outer membrane efflux protein</fullName>
    </recommendedName>
</protein>
<feature type="chain" id="PRO_5005186084" description="Outer membrane efflux protein" evidence="9">
    <location>
        <begin position="20"/>
        <end position="463"/>
    </location>
</feature>
<evidence type="ECO:0000256" key="1">
    <source>
        <dbReference type="ARBA" id="ARBA00004442"/>
    </source>
</evidence>
<feature type="signal peptide" evidence="9">
    <location>
        <begin position="1"/>
        <end position="19"/>
    </location>
</feature>
<proteinExistence type="inferred from homology"/>
<evidence type="ECO:0008006" key="12">
    <source>
        <dbReference type="Google" id="ProtNLM"/>
    </source>
</evidence>
<feature type="coiled-coil region" evidence="8">
    <location>
        <begin position="351"/>
        <end position="403"/>
    </location>
</feature>
<comment type="subcellular location">
    <subcellularLocation>
        <location evidence="1">Cell outer membrane</location>
    </subcellularLocation>
</comment>
<sequence length="463" mass="50475">MKKILTFLTFLIAVCAANAQDLSLNQAVNAALQNNPGVAEAKENAQSASYAATAAKGKYLPRIDIVAAGVKLKDLVMLDLNDVRSAIIEASVASYAGAGGAAPAIFKQNLESQMPSFERKLLDDTFVRVMATAVQPIFTGFKISANASVKNIERKISEINFENAKNSAVTSVVEDYYRVKLAEDVLKIRQELQSSIERHVSNAQKLYKSGVISKTNLLRAEVALSQAKKEKQKSASDKELAQILFANTLGDSEVKQYNLTSPMAMLENKNNENFYVEKARVNNASLKLLNAKKDMLRQKRKAAVGNLLPNVAAVGQYQILQDKLTAAEPEWTVGITASLNVFGGGSDVYEIKSVNSELDAVDAQIQSVQNLIFAAVKKYSSQLQSAKDEYDALASDEKLAQENLKLYNASFQEGMATSLEVVDAQLVLTKIKIDRAKAVYDYNCAFANLLNICSMSQQELGGK</sequence>
<dbReference type="PANTHER" id="PTHR30026:SF20">
    <property type="entry name" value="OUTER MEMBRANE PROTEIN TOLC"/>
    <property type="match status" value="1"/>
</dbReference>
<dbReference type="EMBL" id="CP009498">
    <property type="protein sequence ID" value="AKL98359.1"/>
    <property type="molecule type" value="Genomic_DNA"/>
</dbReference>
<keyword evidence="5" id="KW-0812">Transmembrane</keyword>
<comment type="similarity">
    <text evidence="2">Belongs to the outer membrane factor (OMF) (TC 1.B.17) family.</text>
</comment>
<keyword evidence="9" id="KW-0732">Signal</keyword>
<dbReference type="KEGG" id="epo:Epro_0980"/>
<dbReference type="PANTHER" id="PTHR30026">
    <property type="entry name" value="OUTER MEMBRANE PROTEIN TOLC"/>
    <property type="match status" value="1"/>
</dbReference>
<keyword evidence="3" id="KW-0813">Transport</keyword>
<evidence type="ECO:0000256" key="6">
    <source>
        <dbReference type="ARBA" id="ARBA00023136"/>
    </source>
</evidence>
<dbReference type="OrthoDB" id="367883at2"/>
<keyword evidence="4" id="KW-1134">Transmembrane beta strand</keyword>
<evidence type="ECO:0000256" key="8">
    <source>
        <dbReference type="SAM" id="Coils"/>
    </source>
</evidence>
<dbReference type="GO" id="GO:1990281">
    <property type="term" value="C:efflux pump complex"/>
    <property type="evidence" value="ECO:0007669"/>
    <property type="project" value="TreeGrafter"/>
</dbReference>
<name>A0A0G3WLH9_9BACT</name>
<evidence type="ECO:0000256" key="5">
    <source>
        <dbReference type="ARBA" id="ARBA00022692"/>
    </source>
</evidence>
<keyword evidence="7" id="KW-0998">Cell outer membrane</keyword>
<organism evidence="10 11">
    <name type="scientific">Endomicrobium proavitum</name>
    <dbReference type="NCBI Taxonomy" id="1408281"/>
    <lineage>
        <taxon>Bacteria</taxon>
        <taxon>Pseudomonadati</taxon>
        <taxon>Elusimicrobiota</taxon>
        <taxon>Endomicrobiia</taxon>
        <taxon>Endomicrobiales</taxon>
        <taxon>Endomicrobiaceae</taxon>
        <taxon>Endomicrobium</taxon>
    </lineage>
</organism>
<dbReference type="RefSeq" id="WP_052570910.1">
    <property type="nucleotide sequence ID" value="NZ_CP009498.1"/>
</dbReference>
<dbReference type="InterPro" id="IPR003423">
    <property type="entry name" value="OMP_efflux"/>
</dbReference>
<evidence type="ECO:0000256" key="4">
    <source>
        <dbReference type="ARBA" id="ARBA00022452"/>
    </source>
</evidence>
<evidence type="ECO:0000256" key="2">
    <source>
        <dbReference type="ARBA" id="ARBA00007613"/>
    </source>
</evidence>
<dbReference type="Proteomes" id="UP000035337">
    <property type="component" value="Chromosome"/>
</dbReference>
<keyword evidence="11" id="KW-1185">Reference proteome</keyword>
<dbReference type="InterPro" id="IPR051906">
    <property type="entry name" value="TolC-like"/>
</dbReference>
<gene>
    <name evidence="10" type="ORF">Epro_0980</name>
</gene>
<dbReference type="GO" id="GO:0015562">
    <property type="term" value="F:efflux transmembrane transporter activity"/>
    <property type="evidence" value="ECO:0007669"/>
    <property type="project" value="InterPro"/>
</dbReference>
<reference evidence="10 11" key="1">
    <citation type="submission" date="2014-09" db="EMBL/GenBank/DDBJ databases">
        <title>Complete genome sequence of Endomicrobium proavitum.</title>
        <authorList>
            <person name="Zheng H."/>
        </authorList>
    </citation>
    <scope>NUCLEOTIDE SEQUENCE [LARGE SCALE GENOMIC DNA]</scope>
    <source>
        <strain evidence="10 11">Rsa215</strain>
    </source>
</reference>
<dbReference type="AlphaFoldDB" id="A0A0G3WLH9"/>
<keyword evidence="8" id="KW-0175">Coiled coil</keyword>
<dbReference type="GO" id="GO:0009279">
    <property type="term" value="C:cell outer membrane"/>
    <property type="evidence" value="ECO:0007669"/>
    <property type="project" value="UniProtKB-SubCell"/>
</dbReference>